<evidence type="ECO:0000313" key="2">
    <source>
        <dbReference type="Proteomes" id="UP000053477"/>
    </source>
</evidence>
<proteinExistence type="predicted"/>
<dbReference type="InParanoid" id="A0A0H2R2T2"/>
<evidence type="ECO:0000313" key="1">
    <source>
        <dbReference type="EMBL" id="KLO06070.1"/>
    </source>
</evidence>
<accession>A0A0H2R2T2</accession>
<dbReference type="AlphaFoldDB" id="A0A0H2R2T2"/>
<dbReference type="Proteomes" id="UP000053477">
    <property type="component" value="Unassembled WGS sequence"/>
</dbReference>
<organism evidence="1 2">
    <name type="scientific">Schizopora paradoxa</name>
    <dbReference type="NCBI Taxonomy" id="27342"/>
    <lineage>
        <taxon>Eukaryota</taxon>
        <taxon>Fungi</taxon>
        <taxon>Dikarya</taxon>
        <taxon>Basidiomycota</taxon>
        <taxon>Agaricomycotina</taxon>
        <taxon>Agaricomycetes</taxon>
        <taxon>Hymenochaetales</taxon>
        <taxon>Schizoporaceae</taxon>
        <taxon>Schizopora</taxon>
    </lineage>
</organism>
<sequence>MSNFEALRWQMSASPIGYHPSSWSSIGGSLDAQPELLVFLQFLKPSGSRSMIETFSRSSRVAAINAVFVSFCFPRGIHVKRTSPLPRAPSPRPIRYDVYGGSTLSKTCTAPSSRPSSPNWHFIEVDRLEKKIIIGEERCSMDAVRSIPHRLALRNIDSIVKEIEKIRRHHETTINERHYHHASERPRKIDKSSRLDQLSKRLQEYAWSAEPLAKERAIDEALRLSVEDEDLRLVFQSRFFYYSTIQATFGRQHNFFRHDNDKVHDLWSTVLSTCASANSESRYLELNYLKLADSLKHDHHSFIAARYLRHVLDSRLSGNELYFLVKLWHHYLDFALKIARTIAIGQRLKLFQYYIIEWPIFNECLQVLPLGVLKIAFAPARQIGYLALRLINIGSRSLVPNFFSIFYGKPTLALEGLNSGFQPSSEKLSTYRFSFRHLPLYHGALLNSVSDSDPKKVSFGRGKFFEGTVLEASSLWPQYFGVLGVVSKYYGSGILLIGSSLFYLASCKKDNAVRANASAITALNTFFSRSIEELQSNIPDGQALAAFLVESFAAIDLYCQNAVETFNGLAGYVDISPIRLKTIRERIEVPSIPLFDNVPYLRRFTMNGHVYLASDFLPEPPVMVMGGFDVNNDLIVDTMSLGGELVIWLRIYGSLSPFSSGGHYPIHATDDHYVAAVKSQHIYYFTSVEEDASSVTYKDELGEEHSTSDFFVLAQRHEDTKFEWREFWPKRDPSYSAASESARRDDEHLESLLKSLVEFRPQMLECR</sequence>
<name>A0A0H2R2T2_9AGAM</name>
<reference evidence="1 2" key="1">
    <citation type="submission" date="2015-04" db="EMBL/GenBank/DDBJ databases">
        <title>Complete genome sequence of Schizopora paradoxa KUC8140, a cosmopolitan wood degrader in East Asia.</title>
        <authorList>
            <consortium name="DOE Joint Genome Institute"/>
            <person name="Min B."/>
            <person name="Park H."/>
            <person name="Jang Y."/>
            <person name="Kim J.-J."/>
            <person name="Kim K.H."/>
            <person name="Pangilinan J."/>
            <person name="Lipzen A."/>
            <person name="Riley R."/>
            <person name="Grigoriev I.V."/>
            <person name="Spatafora J.W."/>
            <person name="Choi I.-G."/>
        </authorList>
    </citation>
    <scope>NUCLEOTIDE SEQUENCE [LARGE SCALE GENOMIC DNA]</scope>
    <source>
        <strain evidence="1 2">KUC8140</strain>
    </source>
</reference>
<keyword evidence="2" id="KW-1185">Reference proteome</keyword>
<protein>
    <submittedName>
        <fullName evidence="1">Uncharacterized protein</fullName>
    </submittedName>
</protein>
<dbReference type="EMBL" id="KQ086240">
    <property type="protein sequence ID" value="KLO06070.1"/>
    <property type="molecule type" value="Genomic_DNA"/>
</dbReference>
<gene>
    <name evidence="1" type="ORF">SCHPADRAFT_946399</name>
</gene>